<dbReference type="SUPFAM" id="SSF48576">
    <property type="entry name" value="Terpenoid synthases"/>
    <property type="match status" value="1"/>
</dbReference>
<dbReference type="Pfam" id="PF19086">
    <property type="entry name" value="Terpene_syn_C_2"/>
    <property type="match status" value="1"/>
</dbReference>
<organism evidence="1 2">
    <name type="scientific">Aspergillus ellipticus CBS 707.79</name>
    <dbReference type="NCBI Taxonomy" id="1448320"/>
    <lineage>
        <taxon>Eukaryota</taxon>
        <taxon>Fungi</taxon>
        <taxon>Dikarya</taxon>
        <taxon>Ascomycota</taxon>
        <taxon>Pezizomycotina</taxon>
        <taxon>Eurotiomycetes</taxon>
        <taxon>Eurotiomycetidae</taxon>
        <taxon>Eurotiales</taxon>
        <taxon>Aspergillaceae</taxon>
        <taxon>Aspergillus</taxon>
        <taxon>Aspergillus subgen. Circumdati</taxon>
    </lineage>
</organism>
<sequence>MFSNVTWTTIDPSVEPAHFSRFPVGIANNTEEVTAALNRAIEAAAVPGSREKKKALIRHADPGNEPFAICHCTGEPERLVVLSTIIELAWINDDVTEELTHTKAMVKHQILMEAMELDKLVSAPIGYFNQRELFFGLAVQKAVKMDPESGSKMISVLSNYLLTFDDSAEDFATMDEYNPYRVGNCGYWISSYFIRWGLGFDLTDSEYELIREFDFSMGIILGLTNDYFSWSIEKDQVTDRTRNAVRVLMKEHGVEDTAARSLLRGLIILEEEKAHRLKQKALNATPPPSSAVLRYIDAIELYVGGSCYWHATAPRA</sequence>
<dbReference type="AlphaFoldDB" id="A0A319DR33"/>
<evidence type="ECO:0000313" key="2">
    <source>
        <dbReference type="Proteomes" id="UP000247810"/>
    </source>
</evidence>
<proteinExistence type="predicted"/>
<dbReference type="InterPro" id="IPR008949">
    <property type="entry name" value="Isoprenoid_synthase_dom_sf"/>
</dbReference>
<reference evidence="1 2" key="1">
    <citation type="submission" date="2018-02" db="EMBL/GenBank/DDBJ databases">
        <title>The genomes of Aspergillus section Nigri reveals drivers in fungal speciation.</title>
        <authorList>
            <consortium name="DOE Joint Genome Institute"/>
            <person name="Vesth T.C."/>
            <person name="Nybo J."/>
            <person name="Theobald S."/>
            <person name="Brandl J."/>
            <person name="Frisvad J.C."/>
            <person name="Nielsen K.F."/>
            <person name="Lyhne E.K."/>
            <person name="Kogle M.E."/>
            <person name="Kuo A."/>
            <person name="Riley R."/>
            <person name="Clum A."/>
            <person name="Nolan M."/>
            <person name="Lipzen A."/>
            <person name="Salamov A."/>
            <person name="Henrissat B."/>
            <person name="Wiebenga A."/>
            <person name="De vries R.P."/>
            <person name="Grigoriev I.V."/>
            <person name="Mortensen U.H."/>
            <person name="Andersen M.R."/>
            <person name="Baker S.E."/>
        </authorList>
    </citation>
    <scope>NUCLEOTIDE SEQUENCE [LARGE SCALE GENOMIC DNA]</scope>
    <source>
        <strain evidence="1 2">CBS 707.79</strain>
    </source>
</reference>
<dbReference type="STRING" id="1448320.A0A319DR33"/>
<keyword evidence="2" id="KW-1185">Reference proteome</keyword>
<dbReference type="Proteomes" id="UP000247810">
    <property type="component" value="Unassembled WGS sequence"/>
</dbReference>
<dbReference type="OrthoDB" id="6921389at2759"/>
<dbReference type="VEuPathDB" id="FungiDB:BO71DRAFT_415017"/>
<protein>
    <submittedName>
        <fullName evidence="1">Terpenoid synthase</fullName>
    </submittedName>
</protein>
<gene>
    <name evidence="1" type="ORF">BO71DRAFT_415017</name>
</gene>
<accession>A0A319DR33</accession>
<name>A0A319DR33_9EURO</name>
<dbReference type="Gene3D" id="1.10.600.10">
    <property type="entry name" value="Farnesyl Diphosphate Synthase"/>
    <property type="match status" value="1"/>
</dbReference>
<evidence type="ECO:0000313" key="1">
    <source>
        <dbReference type="EMBL" id="PYI00107.1"/>
    </source>
</evidence>
<dbReference type="EMBL" id="KZ825797">
    <property type="protein sequence ID" value="PYI00107.1"/>
    <property type="molecule type" value="Genomic_DNA"/>
</dbReference>